<feature type="region of interest" description="Disordered" evidence="11">
    <location>
        <begin position="1170"/>
        <end position="1201"/>
    </location>
</feature>
<dbReference type="Gene3D" id="6.10.140.1330">
    <property type="match status" value="1"/>
</dbReference>
<feature type="compositionally biased region" description="Gly residues" evidence="11">
    <location>
        <begin position="919"/>
        <end position="931"/>
    </location>
</feature>
<dbReference type="GO" id="GO:0007035">
    <property type="term" value="P:vacuolar acidification"/>
    <property type="evidence" value="ECO:0007669"/>
    <property type="project" value="TreeGrafter"/>
</dbReference>
<evidence type="ECO:0000256" key="9">
    <source>
        <dbReference type="RuleBase" id="RU003722"/>
    </source>
</evidence>
<comment type="similarity">
    <text evidence="9">Belongs to the monovalent cation:proton antiporter 1 (CPA1) transporter (TC 2.A.36) family.</text>
</comment>
<feature type="coiled-coil region" evidence="10">
    <location>
        <begin position="746"/>
        <end position="773"/>
    </location>
</feature>
<feature type="region of interest" description="Disordered" evidence="11">
    <location>
        <begin position="505"/>
        <end position="549"/>
    </location>
</feature>
<feature type="compositionally biased region" description="Low complexity" evidence="11">
    <location>
        <begin position="850"/>
        <end position="867"/>
    </location>
</feature>
<sequence length="1777" mass="191914">MAPPITKPPDSEVDPTTEEFYASWGLCILCVLLIGALCTSYYLQLKRIRAIHETVISIFAGMVVGLIIRMAPGHLIRDMLTFKHTLFFNLLLPPIILNSGYELKQENFFRNFGVILTFAFLGTFISAVGIGVIVYIWSFLGIEHLKLSLIDCLIFGSTLSATDPVTILAIFNTAKVDPKLYSIIFGESILNDAVSIVMYETLSHFHSKDIYISSLFHGTGIFLFSFLGSVFLGVSFALACSLGLKHSHLSRYPQIESCLVALVAYTSYFFSNGLHMSGIVSLLFCGITLKHYAYHNMSKRTQRTTKYMFAVLAQLSENFIFIYLGLNLFTQEIQVFKPLFILVSAIAVMASRYAAVFPLSELINWFFHTRGQRHEELPHSYQMMLFWAGLRGAVGVALANGLKGENADALRTTVLVVVVLTVIVFGGTTARMLEVLGIRVGVEDEDASSDEDEGWMTHSGQLALEMGPGSRRYAGANGQGLYEDEDACGFTTPFDSPYLSATRRSAARAALPRDSPRAGYSVSSDDSEEEPLPSGYGNRGDVEADAGGTSRQSMVFRDGQWFTNLDERYLLPLFSNSVTARRHQAKKARKQASLRGGSESATGTPRHDNSVELCRVDSEYAGTDAESENGKMKSPTPGRAFGGSVTDLFYARAEFNCGISEHHPPPVAPAIAAGHRARKHKHVQSPTALQSAARVNPYAAARSLRAMAAPPPQQAQSLDSIINKFPQLLQAHEKNLPDDQKAILVRKRVQQLVQKQQQKAQQAQQQAAAAAAAAANGAGARPPNAQAGPSQPIQRAAQAQINGQQIQMNPQIMAQLQQQAQQQAAAQQQGQQQQYQNMLAQQRMQQQQQQAMQQQQQQGTPQQPIQRLPSQSGVGVGTPMANQRSASIATPSPQAHQSPATNPGVPSASPVATRMQPGPSGGAGPGMGSAGTPGPSNPPAPPNLSIFGSDPKTLIQRMPALIKLRNEGGMTPEMQKTFDQLIAQPEVKAYLQNFHQTQQNLRQNMVNAGANVAGQAASQQQTAILAQQQQAGFAGLGPEALAHLTAQQFAQVVQQQQGQNFHNPQLLQYLQQQVLNNPQQQQLLFNRQQAMAQQQQNARTPNLGAAQLPNQGGNFIQNIPQQQAQQMFQAALAQQYLQAPGTGMPLTTAQAQQLAQQALMQAQAQAAQAQAHAQAQNQANAPNQINNNFGPPRPPQPPQNVQTIHEIRQRLSSMSDPERLKAFEKNPKLKQLFFSNISLQSPQLIQQQQQQAAQAAQQAHQQQKQQHQQQQQQQPVQQIPQQPLQQAQLQQAQQPVAPQPQGVASVQQMQTQAGTPKLQPQGAQQGAQPPMPGPGGMPMQPNAAMMQARPGMPMGFPVINSSTLPNLQIPPGKQRGFAAGQQPGTPSSATGSAPSPQIRNQLPIAAAAVAAVASQHGSPATQRLFQQGIPVASPVPPNVRPQGQLAVPSGAQVTPMHILTELDKRGAMPTAQPPPGRATNEMTTSALDRTGSLLSKTSWTPTAESDAALRSRLNDSFALPGRQTSRATLLEGMSTVPVLANVLGERLPADLRLLADGDVETKNDALDTKAKKHDMEGAGMPGAKKQKIQEFAETVDKTLEIDKPVEDMYLALADEYVDLLSQTACQFAKHRKSSTVDRKDTQLAYETVFGRVVPGFSSDAIRLDQARSSRRGPALQQRQTKLKAVSDAKAQWRREKEEAAKAVEEAAAKAQAQAALNGTMNGEMKDDGTTVAPTTANTAIGTAHTSVVTTPALGLAVLGSGTDTPTAPPAPPVVVAL</sequence>
<dbReference type="GO" id="GO:0015385">
    <property type="term" value="F:sodium:proton antiporter activity"/>
    <property type="evidence" value="ECO:0007669"/>
    <property type="project" value="InterPro"/>
</dbReference>
<evidence type="ECO:0000256" key="1">
    <source>
        <dbReference type="ARBA" id="ARBA00004141"/>
    </source>
</evidence>
<dbReference type="NCBIfam" id="TIGR00840">
    <property type="entry name" value="b_cpa1"/>
    <property type="match status" value="1"/>
</dbReference>
<feature type="transmembrane region" description="Helical" evidence="12">
    <location>
        <begin position="219"/>
        <end position="240"/>
    </location>
</feature>
<feature type="region of interest" description="Disordered" evidence="11">
    <location>
        <begin position="580"/>
        <end position="612"/>
    </location>
</feature>
<evidence type="ECO:0000256" key="10">
    <source>
        <dbReference type="SAM" id="Coils"/>
    </source>
</evidence>
<comment type="subcellular location">
    <subcellularLocation>
        <location evidence="1">Membrane</location>
        <topology evidence="1">Multi-pass membrane protein</topology>
    </subcellularLocation>
</comment>
<dbReference type="InterPro" id="IPR003228">
    <property type="entry name" value="TFIID_TAF12_dom"/>
</dbReference>
<dbReference type="InterPro" id="IPR004709">
    <property type="entry name" value="NaH_exchanger"/>
</dbReference>
<evidence type="ECO:0000259" key="13">
    <source>
        <dbReference type="Pfam" id="PF00999"/>
    </source>
</evidence>
<dbReference type="InterPro" id="IPR018422">
    <property type="entry name" value="Cation/H_exchanger_CPA1"/>
</dbReference>
<feature type="region of interest" description="Disordered" evidence="11">
    <location>
        <begin position="620"/>
        <end position="639"/>
    </location>
</feature>
<dbReference type="Proteomes" id="UP001222932">
    <property type="component" value="Unassembled WGS sequence"/>
</dbReference>
<keyword evidence="2 9" id="KW-0813">Transport</keyword>
<protein>
    <recommendedName>
        <fullName evidence="9">Sodium/hydrogen exchanger</fullName>
    </recommendedName>
</protein>
<feature type="transmembrane region" description="Helical" evidence="12">
    <location>
        <begin position="20"/>
        <end position="43"/>
    </location>
</feature>
<feature type="region of interest" description="Disordered" evidence="11">
    <location>
        <begin position="1092"/>
        <end position="1111"/>
    </location>
</feature>
<evidence type="ECO:0000256" key="5">
    <source>
        <dbReference type="ARBA" id="ARBA00023053"/>
    </source>
</evidence>
<evidence type="ECO:0000256" key="6">
    <source>
        <dbReference type="ARBA" id="ARBA00023065"/>
    </source>
</evidence>
<feature type="transmembrane region" description="Helical" evidence="12">
    <location>
        <begin position="276"/>
        <end position="295"/>
    </location>
</feature>
<dbReference type="PANTHER" id="PTHR10110">
    <property type="entry name" value="SODIUM/HYDROGEN EXCHANGER"/>
    <property type="match status" value="1"/>
</dbReference>
<feature type="transmembrane region" description="Helical" evidence="12">
    <location>
        <begin position="148"/>
        <end position="171"/>
    </location>
</feature>
<keyword evidence="4 12" id="KW-1133">Transmembrane helix</keyword>
<evidence type="ECO:0000313" key="16">
    <source>
        <dbReference type="Proteomes" id="UP001222932"/>
    </source>
</evidence>
<keyword evidence="16" id="KW-1185">Reference proteome</keyword>
<feature type="compositionally biased region" description="Basic residues" evidence="11">
    <location>
        <begin position="580"/>
        <end position="592"/>
    </location>
</feature>
<dbReference type="Pfam" id="PF03847">
    <property type="entry name" value="TFIID_20kDa"/>
    <property type="match status" value="1"/>
</dbReference>
<evidence type="ECO:0000256" key="4">
    <source>
        <dbReference type="ARBA" id="ARBA00022989"/>
    </source>
</evidence>
<dbReference type="GO" id="GO:0005770">
    <property type="term" value="C:late endosome"/>
    <property type="evidence" value="ECO:0007669"/>
    <property type="project" value="TreeGrafter"/>
</dbReference>
<gene>
    <name evidence="15" type="primary">NHX1</name>
    <name evidence="15" type="ORF">CspeluHIS016_0100410</name>
</gene>
<evidence type="ECO:0000256" key="12">
    <source>
        <dbReference type="SAM" id="Phobius"/>
    </source>
</evidence>
<feature type="compositionally biased region" description="Polar residues" evidence="11">
    <location>
        <begin position="880"/>
        <end position="901"/>
    </location>
</feature>
<dbReference type="SUPFAM" id="SSF47113">
    <property type="entry name" value="Histone-fold"/>
    <property type="match status" value="1"/>
</dbReference>
<keyword evidence="10" id="KW-0175">Coiled coil</keyword>
<evidence type="ECO:0000256" key="7">
    <source>
        <dbReference type="ARBA" id="ARBA00023136"/>
    </source>
</evidence>
<evidence type="ECO:0000256" key="8">
    <source>
        <dbReference type="ARBA" id="ARBA00023201"/>
    </source>
</evidence>
<dbReference type="Pfam" id="PF00999">
    <property type="entry name" value="Na_H_Exchanger"/>
    <property type="match status" value="1"/>
</dbReference>
<evidence type="ECO:0000313" key="15">
    <source>
        <dbReference type="EMBL" id="GMK53455.1"/>
    </source>
</evidence>
<feature type="compositionally biased region" description="Low complexity" evidence="11">
    <location>
        <begin position="1383"/>
        <end position="1396"/>
    </location>
</feature>
<feature type="transmembrane region" description="Helical" evidence="12">
    <location>
        <begin position="338"/>
        <end position="363"/>
    </location>
</feature>
<dbReference type="InterPro" id="IPR006153">
    <property type="entry name" value="Cation/H_exchanger_TM"/>
</dbReference>
<keyword evidence="8 9" id="KW-0739">Sodium transport</keyword>
<dbReference type="Gene3D" id="1.10.20.10">
    <property type="entry name" value="Histone, subunit A"/>
    <property type="match status" value="1"/>
</dbReference>
<evidence type="ECO:0000256" key="2">
    <source>
        <dbReference type="ARBA" id="ARBA00022448"/>
    </source>
</evidence>
<keyword evidence="3 9" id="KW-0812">Transmembrane</keyword>
<keyword evidence="9" id="KW-0050">Antiport</keyword>
<dbReference type="PRINTS" id="PR01084">
    <property type="entry name" value="NAHEXCHNGR"/>
</dbReference>
<dbReference type="GO" id="GO:0000329">
    <property type="term" value="C:fungal-type vacuole membrane"/>
    <property type="evidence" value="ECO:0007669"/>
    <property type="project" value="TreeGrafter"/>
</dbReference>
<keyword evidence="5" id="KW-0915">Sodium</keyword>
<dbReference type="EMBL" id="BTCM01000001">
    <property type="protein sequence ID" value="GMK53455.1"/>
    <property type="molecule type" value="Genomic_DNA"/>
</dbReference>
<dbReference type="PANTHER" id="PTHR10110:SF187">
    <property type="entry name" value="SODIUM_HYDROGEN EXCHANGER"/>
    <property type="match status" value="1"/>
</dbReference>
<keyword evidence="6 9" id="KW-0406">Ion transport</keyword>
<reference evidence="15" key="2">
    <citation type="submission" date="2023-06" db="EMBL/GenBank/DDBJ databases">
        <authorList>
            <person name="Kobayashi Y."/>
            <person name="Kayamori A."/>
            <person name="Aoki K."/>
            <person name="Shiwa Y."/>
            <person name="Fujita N."/>
            <person name="Sugita T."/>
            <person name="Iwasaki W."/>
            <person name="Tanaka N."/>
            <person name="Takashima M."/>
        </authorList>
    </citation>
    <scope>NUCLEOTIDE SEQUENCE</scope>
    <source>
        <strain evidence="15">HIS016</strain>
    </source>
</reference>
<dbReference type="InterPro" id="IPR009072">
    <property type="entry name" value="Histone-fold"/>
</dbReference>
<feature type="compositionally biased region" description="Low complexity" evidence="11">
    <location>
        <begin position="1337"/>
        <end position="1348"/>
    </location>
</feature>
<feature type="region of interest" description="Disordered" evidence="11">
    <location>
        <begin position="773"/>
        <end position="801"/>
    </location>
</feature>
<reference evidence="15" key="1">
    <citation type="journal article" date="2023" name="BMC Genomics">
        <title>Chromosome-level genome assemblies of Cutaneotrichosporon spp. (Trichosporonales, Basidiomycota) reveal imbalanced evolution between nucleotide sequences and chromosome synteny.</title>
        <authorList>
            <person name="Kobayashi Y."/>
            <person name="Kayamori A."/>
            <person name="Aoki K."/>
            <person name="Shiwa Y."/>
            <person name="Matsutani M."/>
            <person name="Fujita N."/>
            <person name="Sugita T."/>
            <person name="Iwasaki W."/>
            <person name="Tanaka N."/>
            <person name="Takashima M."/>
        </authorList>
    </citation>
    <scope>NUCLEOTIDE SEQUENCE</scope>
    <source>
        <strain evidence="15">HIS016</strain>
    </source>
</reference>
<dbReference type="GO" id="GO:0005769">
    <property type="term" value="C:early endosome"/>
    <property type="evidence" value="ECO:0007669"/>
    <property type="project" value="TreeGrafter"/>
</dbReference>
<dbReference type="GO" id="GO:0005669">
    <property type="term" value="C:transcription factor TFIID complex"/>
    <property type="evidence" value="ECO:0007669"/>
    <property type="project" value="InterPro"/>
</dbReference>
<feature type="transmembrane region" description="Helical" evidence="12">
    <location>
        <begin position="55"/>
        <end position="76"/>
    </location>
</feature>
<feature type="coiled-coil region" evidence="10">
    <location>
        <begin position="1682"/>
        <end position="1713"/>
    </location>
</feature>
<organism evidence="15 16">
    <name type="scientific">Cutaneotrichosporon spelunceum</name>
    <dbReference type="NCBI Taxonomy" id="1672016"/>
    <lineage>
        <taxon>Eukaryota</taxon>
        <taxon>Fungi</taxon>
        <taxon>Dikarya</taxon>
        <taxon>Basidiomycota</taxon>
        <taxon>Agaricomycotina</taxon>
        <taxon>Tremellomycetes</taxon>
        <taxon>Trichosporonales</taxon>
        <taxon>Trichosporonaceae</taxon>
        <taxon>Cutaneotrichosporon</taxon>
    </lineage>
</organism>
<comment type="caution">
    <text evidence="15">The sequence shown here is derived from an EMBL/GenBank/DDBJ whole genome shotgun (WGS) entry which is preliminary data.</text>
</comment>
<feature type="transmembrane region" description="Helical" evidence="12">
    <location>
        <begin position="113"/>
        <end position="136"/>
    </location>
</feature>
<dbReference type="GO" id="GO:0046982">
    <property type="term" value="F:protein heterodimerization activity"/>
    <property type="evidence" value="ECO:0007669"/>
    <property type="project" value="InterPro"/>
</dbReference>
<feature type="transmembrane region" description="Helical" evidence="12">
    <location>
        <begin position="384"/>
        <end position="402"/>
    </location>
</feature>
<proteinExistence type="inferred from homology"/>
<feature type="transmembrane region" description="Helical" evidence="12">
    <location>
        <begin position="180"/>
        <end position="199"/>
    </location>
</feature>
<feature type="transmembrane region" description="Helical" evidence="12">
    <location>
        <begin position="414"/>
        <end position="433"/>
    </location>
</feature>
<keyword evidence="7 12" id="KW-0472">Membrane</keyword>
<feature type="transmembrane region" description="Helical" evidence="12">
    <location>
        <begin position="82"/>
        <end position="101"/>
    </location>
</feature>
<feature type="compositionally biased region" description="Low complexity" evidence="11">
    <location>
        <begin position="1170"/>
        <end position="1188"/>
    </location>
</feature>
<feature type="compositionally biased region" description="Low complexity" evidence="11">
    <location>
        <begin position="1319"/>
        <end position="1328"/>
    </location>
</feature>
<dbReference type="GO" id="GO:0006352">
    <property type="term" value="P:DNA-templated transcription initiation"/>
    <property type="evidence" value="ECO:0007669"/>
    <property type="project" value="InterPro"/>
</dbReference>
<feature type="region of interest" description="Disordered" evidence="11">
    <location>
        <begin position="850"/>
        <end position="949"/>
    </location>
</feature>
<evidence type="ECO:0000259" key="14">
    <source>
        <dbReference type="Pfam" id="PF03847"/>
    </source>
</evidence>
<name>A0AAD3TNE8_9TREE</name>
<accession>A0AAD3TNE8</accession>
<evidence type="ECO:0000256" key="3">
    <source>
        <dbReference type="ARBA" id="ARBA00022692"/>
    </source>
</evidence>
<feature type="region of interest" description="Disordered" evidence="11">
    <location>
        <begin position="1256"/>
        <end position="1397"/>
    </location>
</feature>
<evidence type="ECO:0000256" key="11">
    <source>
        <dbReference type="SAM" id="MobiDB-lite"/>
    </source>
</evidence>
<feature type="domain" description="Transcription initiation factor TFIID subunit 12" evidence="14">
    <location>
        <begin position="1585"/>
        <end position="1649"/>
    </location>
</feature>
<feature type="compositionally biased region" description="Low complexity" evidence="11">
    <location>
        <begin position="1256"/>
        <end position="1308"/>
    </location>
</feature>
<dbReference type="GO" id="GO:0015386">
    <property type="term" value="F:potassium:proton antiporter activity"/>
    <property type="evidence" value="ECO:0007669"/>
    <property type="project" value="TreeGrafter"/>
</dbReference>
<dbReference type="CDD" id="cd07981">
    <property type="entry name" value="HFD_TAF12"/>
    <property type="match status" value="1"/>
</dbReference>
<feature type="transmembrane region" description="Helical" evidence="12">
    <location>
        <begin position="307"/>
        <end position="326"/>
    </location>
</feature>
<feature type="domain" description="Cation/H+ exchanger transmembrane" evidence="13">
    <location>
        <begin position="37"/>
        <end position="434"/>
    </location>
</feature>